<evidence type="ECO:0000256" key="11">
    <source>
        <dbReference type="PROSITE-ProRule" id="PRU00169"/>
    </source>
</evidence>
<dbReference type="InterPro" id="IPR011006">
    <property type="entry name" value="CheY-like_superfamily"/>
</dbReference>
<feature type="domain" description="PAS" evidence="14">
    <location>
        <begin position="12"/>
        <end position="82"/>
    </location>
</feature>
<evidence type="ECO:0000259" key="15">
    <source>
        <dbReference type="PROSITE" id="PS50113"/>
    </source>
</evidence>
<feature type="domain" description="PAC" evidence="15">
    <location>
        <begin position="213"/>
        <end position="265"/>
    </location>
</feature>
<evidence type="ECO:0000256" key="8">
    <source>
        <dbReference type="ARBA" id="ARBA00023012"/>
    </source>
</evidence>
<evidence type="ECO:0000256" key="9">
    <source>
        <dbReference type="ARBA" id="ARBA00064003"/>
    </source>
</evidence>
<dbReference type="Gene3D" id="1.10.287.130">
    <property type="match status" value="1"/>
</dbReference>
<dbReference type="SUPFAM" id="SSF47384">
    <property type="entry name" value="Homodimeric domain of signal transducing histidine kinase"/>
    <property type="match status" value="1"/>
</dbReference>
<dbReference type="PROSITE" id="PS50109">
    <property type="entry name" value="HIS_KIN"/>
    <property type="match status" value="1"/>
</dbReference>
<dbReference type="CDD" id="cd00130">
    <property type="entry name" value="PAS"/>
    <property type="match status" value="2"/>
</dbReference>
<dbReference type="FunFam" id="1.10.287.130:FF:000002">
    <property type="entry name" value="Two-component osmosensing histidine kinase"/>
    <property type="match status" value="1"/>
</dbReference>
<dbReference type="Proteomes" id="UP000663918">
    <property type="component" value="Chromosome"/>
</dbReference>
<dbReference type="CDD" id="cd16922">
    <property type="entry name" value="HATPase_EvgS-ArcB-TorS-like"/>
    <property type="match status" value="1"/>
</dbReference>
<evidence type="ECO:0000256" key="6">
    <source>
        <dbReference type="ARBA" id="ARBA00022777"/>
    </source>
</evidence>
<dbReference type="SUPFAM" id="SSF55874">
    <property type="entry name" value="ATPase domain of HSP90 chaperone/DNA topoisomerase II/histidine kinase"/>
    <property type="match status" value="1"/>
</dbReference>
<evidence type="ECO:0000256" key="2">
    <source>
        <dbReference type="ARBA" id="ARBA00012438"/>
    </source>
</evidence>
<dbReference type="SMART" id="SM00387">
    <property type="entry name" value="HATPase_c"/>
    <property type="match status" value="1"/>
</dbReference>
<dbReference type="SUPFAM" id="SSF52172">
    <property type="entry name" value="CheY-like"/>
    <property type="match status" value="1"/>
</dbReference>
<dbReference type="Gene3D" id="3.30.565.10">
    <property type="entry name" value="Histidine kinase-like ATPase, C-terminal domain"/>
    <property type="match status" value="1"/>
</dbReference>
<dbReference type="PROSITE" id="PS50112">
    <property type="entry name" value="PAS"/>
    <property type="match status" value="1"/>
</dbReference>
<dbReference type="Pfam" id="PF00072">
    <property type="entry name" value="Response_reg"/>
    <property type="match status" value="1"/>
</dbReference>
<evidence type="ECO:0000313" key="16">
    <source>
        <dbReference type="EMBL" id="QTC90810.1"/>
    </source>
</evidence>
<keyword evidence="5" id="KW-0547">Nucleotide-binding</keyword>
<organism evidence="16 17">
    <name type="scientific">Brevundimonas goettingensis</name>
    <dbReference type="NCBI Taxonomy" id="2774190"/>
    <lineage>
        <taxon>Bacteria</taxon>
        <taxon>Pseudomonadati</taxon>
        <taxon>Pseudomonadota</taxon>
        <taxon>Alphaproteobacteria</taxon>
        <taxon>Caulobacterales</taxon>
        <taxon>Caulobacteraceae</taxon>
        <taxon>Brevundimonas</taxon>
    </lineage>
</organism>
<keyword evidence="6" id="KW-0418">Kinase</keyword>
<dbReference type="InterPro" id="IPR005467">
    <property type="entry name" value="His_kinase_dom"/>
</dbReference>
<sequence>MATEPTALPALKPGYLWRAMEHSAIGTALIALDGAFLRANASLRAFLGYEADELAGLTFQTLTHPDDLGADLDQLQALLAGTSTSYQMDKRYLRKDGVVVWAELTVAIVRDDDGAPIYFISHVQDISARKAEETERLRLAERASLAAKAAEIGIFEWDLGTNALSWSPEMFALYHVAPPPGPLDFAFFARNLHEDDVGPLEAAIQNALVTDVIDTEFRIRRLDGDIRIIKVLGRVHRSADGAPERLIGANWDVTASRVLAQQAEAASQAKSQFLAVMSHEIRTPMNGILGMAQAMAADPLPEAQRARLEIISESGEALLAILNDILDLSKVEAGKLELEVVPFDLGHLLTSLSSTFAATAGDRGLRLDVDLGTAAGVYQGDPTRLRQILSNLVSNALKFTAEGGVSLKARRAGEVLTIEVIDTGSGMDAEVLGRIFTPFAQADSSTTRRFGGTGLGLSIVRELAVRMGGDVSVTSRPGVGSRFAVTLPLPFVGEAEAVAKAAEGDDVPLPALRVLAAEDNATNQLVLRTLLGQLGVDVVLVDDGQAAVEAWRSESWDLILMDVQMPVMDGFAATRAIREIERREALAATPIIALTANAMSHHIEACLEAGMTRLLPKPIDVRQLAGALAEIAESLDASEAAAA</sequence>
<evidence type="ECO:0000256" key="3">
    <source>
        <dbReference type="ARBA" id="ARBA00022553"/>
    </source>
</evidence>
<evidence type="ECO:0000259" key="12">
    <source>
        <dbReference type="PROSITE" id="PS50109"/>
    </source>
</evidence>
<keyword evidence="17" id="KW-1185">Reference proteome</keyword>
<dbReference type="SMART" id="SM00388">
    <property type="entry name" value="HisKA"/>
    <property type="match status" value="1"/>
</dbReference>
<dbReference type="AlphaFoldDB" id="A0A975C2T3"/>
<dbReference type="InterPro" id="IPR035965">
    <property type="entry name" value="PAS-like_dom_sf"/>
</dbReference>
<dbReference type="SMART" id="SM00448">
    <property type="entry name" value="REC"/>
    <property type="match status" value="1"/>
</dbReference>
<dbReference type="CDD" id="cd17546">
    <property type="entry name" value="REC_hyHK_CKI1_RcsC-like"/>
    <property type="match status" value="1"/>
</dbReference>
<dbReference type="InterPro" id="IPR003594">
    <property type="entry name" value="HATPase_dom"/>
</dbReference>
<dbReference type="SUPFAM" id="SSF55785">
    <property type="entry name" value="PYP-like sensor domain (PAS domain)"/>
    <property type="match status" value="2"/>
</dbReference>
<accession>A0A975C2T3</accession>
<dbReference type="EMBL" id="CP062222">
    <property type="protein sequence ID" value="QTC90810.1"/>
    <property type="molecule type" value="Genomic_DNA"/>
</dbReference>
<dbReference type="SMART" id="SM00086">
    <property type="entry name" value="PAC"/>
    <property type="match status" value="2"/>
</dbReference>
<dbReference type="InterPro" id="IPR000700">
    <property type="entry name" value="PAS-assoc_C"/>
</dbReference>
<evidence type="ECO:0000259" key="13">
    <source>
        <dbReference type="PROSITE" id="PS50110"/>
    </source>
</evidence>
<evidence type="ECO:0000256" key="4">
    <source>
        <dbReference type="ARBA" id="ARBA00022679"/>
    </source>
</evidence>
<dbReference type="PROSITE" id="PS50110">
    <property type="entry name" value="RESPONSE_REGULATORY"/>
    <property type="match status" value="1"/>
</dbReference>
<dbReference type="KEGG" id="bgoe:IFJ75_16475"/>
<keyword evidence="8" id="KW-0902">Two-component regulatory system</keyword>
<dbReference type="PRINTS" id="PR00344">
    <property type="entry name" value="BCTRLSENSOR"/>
</dbReference>
<dbReference type="InterPro" id="IPR036097">
    <property type="entry name" value="HisK_dim/P_sf"/>
</dbReference>
<reference evidence="16" key="1">
    <citation type="submission" date="2020-09" db="EMBL/GenBank/DDBJ databases">
        <title>Brevundimonas sp. LVF2 isolated from a puddle in Goettingen, Germany.</title>
        <authorList>
            <person name="Friedrich I."/>
            <person name="Klassen A."/>
            <person name="Hannes N."/>
            <person name="Schneider D."/>
            <person name="Hertel R."/>
            <person name="Daniel R."/>
        </authorList>
    </citation>
    <scope>NUCLEOTIDE SEQUENCE</scope>
    <source>
        <strain evidence="16">LVF2</strain>
    </source>
</reference>
<dbReference type="Pfam" id="PF00512">
    <property type="entry name" value="HisKA"/>
    <property type="match status" value="1"/>
</dbReference>
<dbReference type="PROSITE" id="PS50113">
    <property type="entry name" value="PAC"/>
    <property type="match status" value="2"/>
</dbReference>
<dbReference type="InterPro" id="IPR001610">
    <property type="entry name" value="PAC"/>
</dbReference>
<dbReference type="Gene3D" id="3.40.50.2300">
    <property type="match status" value="1"/>
</dbReference>
<keyword evidence="4" id="KW-0808">Transferase</keyword>
<feature type="domain" description="PAC" evidence="15">
    <location>
        <begin position="86"/>
        <end position="138"/>
    </location>
</feature>
<name>A0A975C2T3_9CAUL</name>
<dbReference type="InterPro" id="IPR003661">
    <property type="entry name" value="HisK_dim/P_dom"/>
</dbReference>
<comment type="catalytic activity">
    <reaction evidence="1">
        <text>ATP + protein L-histidine = ADP + protein N-phospho-L-histidine.</text>
        <dbReference type="EC" id="2.7.13.3"/>
    </reaction>
</comment>
<keyword evidence="3 11" id="KW-0597">Phosphoprotein</keyword>
<keyword evidence="7" id="KW-0067">ATP-binding</keyword>
<dbReference type="InterPro" id="IPR000014">
    <property type="entry name" value="PAS"/>
</dbReference>
<evidence type="ECO:0000256" key="5">
    <source>
        <dbReference type="ARBA" id="ARBA00022741"/>
    </source>
</evidence>
<feature type="modified residue" description="4-aspartylphosphate" evidence="11">
    <location>
        <position position="562"/>
    </location>
</feature>
<gene>
    <name evidence="16" type="ORF">IFJ75_16475</name>
</gene>
<dbReference type="InterPro" id="IPR004358">
    <property type="entry name" value="Sig_transdc_His_kin-like_C"/>
</dbReference>
<dbReference type="EC" id="2.7.13.3" evidence="2"/>
<proteinExistence type="predicted"/>
<dbReference type="Gene3D" id="2.10.70.100">
    <property type="match status" value="1"/>
</dbReference>
<dbReference type="GO" id="GO:0000155">
    <property type="term" value="F:phosphorelay sensor kinase activity"/>
    <property type="evidence" value="ECO:0007669"/>
    <property type="project" value="InterPro"/>
</dbReference>
<evidence type="ECO:0000259" key="14">
    <source>
        <dbReference type="PROSITE" id="PS50112"/>
    </source>
</evidence>
<comment type="subunit">
    <text evidence="9">At low DSF concentrations, interacts with RpfF.</text>
</comment>
<dbReference type="PANTHER" id="PTHR45339:SF1">
    <property type="entry name" value="HYBRID SIGNAL TRANSDUCTION HISTIDINE KINASE J"/>
    <property type="match status" value="1"/>
</dbReference>
<dbReference type="FunFam" id="3.30.565.10:FF:000010">
    <property type="entry name" value="Sensor histidine kinase RcsC"/>
    <property type="match status" value="1"/>
</dbReference>
<dbReference type="SMART" id="SM00091">
    <property type="entry name" value="PAS"/>
    <property type="match status" value="2"/>
</dbReference>
<dbReference type="InterPro" id="IPR001789">
    <property type="entry name" value="Sig_transdc_resp-reg_receiver"/>
</dbReference>
<evidence type="ECO:0000256" key="1">
    <source>
        <dbReference type="ARBA" id="ARBA00000085"/>
    </source>
</evidence>
<dbReference type="NCBIfam" id="TIGR00229">
    <property type="entry name" value="sensory_box"/>
    <property type="match status" value="1"/>
</dbReference>
<dbReference type="Pfam" id="PF08447">
    <property type="entry name" value="PAS_3"/>
    <property type="match status" value="2"/>
</dbReference>
<dbReference type="GO" id="GO:0005524">
    <property type="term" value="F:ATP binding"/>
    <property type="evidence" value="ECO:0007669"/>
    <property type="project" value="UniProtKB-KW"/>
</dbReference>
<dbReference type="Pfam" id="PF02518">
    <property type="entry name" value="HATPase_c"/>
    <property type="match status" value="1"/>
</dbReference>
<protein>
    <recommendedName>
        <fullName evidence="10">Sensory/regulatory protein RpfC</fullName>
        <ecNumber evidence="2">2.7.13.3</ecNumber>
    </recommendedName>
</protein>
<dbReference type="InterPro" id="IPR036890">
    <property type="entry name" value="HATPase_C_sf"/>
</dbReference>
<dbReference type="Gene3D" id="3.30.450.20">
    <property type="entry name" value="PAS domain"/>
    <property type="match status" value="2"/>
</dbReference>
<feature type="domain" description="Response regulatory" evidence="13">
    <location>
        <begin position="513"/>
        <end position="632"/>
    </location>
</feature>
<dbReference type="CDD" id="cd00082">
    <property type="entry name" value="HisKA"/>
    <property type="match status" value="1"/>
</dbReference>
<feature type="domain" description="Histidine kinase" evidence="12">
    <location>
        <begin position="276"/>
        <end position="491"/>
    </location>
</feature>
<evidence type="ECO:0000256" key="10">
    <source>
        <dbReference type="ARBA" id="ARBA00068150"/>
    </source>
</evidence>
<dbReference type="InterPro" id="IPR013655">
    <property type="entry name" value="PAS_fold_3"/>
</dbReference>
<dbReference type="PANTHER" id="PTHR45339">
    <property type="entry name" value="HYBRID SIGNAL TRANSDUCTION HISTIDINE KINASE J"/>
    <property type="match status" value="1"/>
</dbReference>
<evidence type="ECO:0000313" key="17">
    <source>
        <dbReference type="Proteomes" id="UP000663918"/>
    </source>
</evidence>
<evidence type="ECO:0000256" key="7">
    <source>
        <dbReference type="ARBA" id="ARBA00022840"/>
    </source>
</evidence>
<dbReference type="RefSeq" id="WP_207869540.1">
    <property type="nucleotide sequence ID" value="NZ_CP062222.1"/>
</dbReference>